<keyword evidence="5" id="KW-0175">Coiled coil</keyword>
<proteinExistence type="predicted"/>
<evidence type="ECO:0000256" key="7">
    <source>
        <dbReference type="SAM" id="Phobius"/>
    </source>
</evidence>
<feature type="region of interest" description="Disordered" evidence="6">
    <location>
        <begin position="502"/>
        <end position="535"/>
    </location>
</feature>
<feature type="compositionally biased region" description="Polar residues" evidence="6">
    <location>
        <begin position="781"/>
        <end position="792"/>
    </location>
</feature>
<feature type="region of interest" description="Disordered" evidence="6">
    <location>
        <begin position="895"/>
        <end position="920"/>
    </location>
</feature>
<keyword evidence="3 7" id="KW-1133">Transmembrane helix</keyword>
<keyword evidence="2 7" id="KW-0812">Transmembrane</keyword>
<sequence>MAIDDNSHVRRFWKGFTTVLKSAACECFLIVLLFVDAALAYLLARFAQYCGLQSPCIVCSRLDHIFRNEEPGYYWNLFCSKHRSEISSLISCNIHRKLVDGRSVCENCLSSHIEETKFTAEMQRVSLGNLGFDPAGFGYYMCLCCNGPWTPRSNAQSLPPIKSRGFAVAKPNVNLQPCLRRRSGTKKIKDKSSTPAETRIGKTGFDPSSHVGYTELKITSDSEHETQSSDDEVSNCMVPDMNESKKISLVHSAPETPSKRMYSNSAKRKQSDANEEFHFRYLHPNVLGDNNVCDSKDQLADQKSNRSVLPELVSLDGIPLSSCLEKVPSGSALVLSDLISLVDKPTSADVTENPHETSSGKLADVTQASKIENISINKNNETLKLISTSSGADFETDRVVDDTDFETDQLVDGAAVVHSTGEDPSAVHTSPVVVNKDRSLPVLNSSEQGIQISFNNVNPQLQDDGDDFDETTNDLNPYGVQSFHNYFTERSEIGSLGVNEEHSLPAQNSSGEGIHTEGHRDGDDFERTDESNPYGVQSFNNFFTQRSDFGSLETLDESTFNEIEGEDPVDRLKRQNEHYRKCVNDLHKELEEERNASAIAANQAMAMITRLQEEKSGLQMETLHYLRMMDEQADHDEDALHKANDLLAEKEKELQDLEAELEFYRLNFSDEALMATLPDASLNLNNGHASMENPVAKSAWSQFEDEKLYISDCLRNLERKVIEFSHHGTSPHISDGEYFDKAENGDQHQQEFDDENDKLENLEVEGNDVAVQKASPALNGSVPSEEQSSTSISEDRVVSKGNSHSVSNGQKGSEDCNKTGLVSLENEISDLNERLGALVADSKFLENCLKSLQNGNDGMLFIQAILLELRALRILGIRSRNICIHIEGKVPSMKFDSKPEARPDLSLPRNCELPGSGFTP</sequence>
<comment type="subcellular location">
    <subcellularLocation>
        <location evidence="1">Membrane</location>
        <topology evidence="1">Single-pass membrane protein</topology>
    </subcellularLocation>
</comment>
<organism evidence="9 10">
    <name type="scientific">Hibiscus sabdariffa</name>
    <name type="common">roselle</name>
    <dbReference type="NCBI Taxonomy" id="183260"/>
    <lineage>
        <taxon>Eukaryota</taxon>
        <taxon>Viridiplantae</taxon>
        <taxon>Streptophyta</taxon>
        <taxon>Embryophyta</taxon>
        <taxon>Tracheophyta</taxon>
        <taxon>Spermatophyta</taxon>
        <taxon>Magnoliopsida</taxon>
        <taxon>eudicotyledons</taxon>
        <taxon>Gunneridae</taxon>
        <taxon>Pentapetalae</taxon>
        <taxon>rosids</taxon>
        <taxon>malvids</taxon>
        <taxon>Malvales</taxon>
        <taxon>Malvaceae</taxon>
        <taxon>Malvoideae</taxon>
        <taxon>Hibiscus</taxon>
    </lineage>
</organism>
<dbReference type="Pfam" id="PF04576">
    <property type="entry name" value="Zein-binding"/>
    <property type="match status" value="1"/>
</dbReference>
<protein>
    <recommendedName>
        <fullName evidence="8">GTD-binding domain-containing protein</fullName>
    </recommendedName>
</protein>
<keyword evidence="10" id="KW-1185">Reference proteome</keyword>
<evidence type="ECO:0000313" key="10">
    <source>
        <dbReference type="Proteomes" id="UP001396334"/>
    </source>
</evidence>
<evidence type="ECO:0000256" key="5">
    <source>
        <dbReference type="SAM" id="Coils"/>
    </source>
</evidence>
<comment type="caution">
    <text evidence="9">The sequence shown here is derived from an EMBL/GenBank/DDBJ whole genome shotgun (WGS) entry which is preliminary data.</text>
</comment>
<feature type="region of interest" description="Disordered" evidence="6">
    <location>
        <begin position="183"/>
        <end position="206"/>
    </location>
</feature>
<keyword evidence="4 7" id="KW-0472">Membrane</keyword>
<name>A0ABR2QNB1_9ROSI</name>
<feature type="coiled-coil region" evidence="5">
    <location>
        <begin position="569"/>
        <end position="667"/>
    </location>
</feature>
<reference evidence="9 10" key="1">
    <citation type="journal article" date="2024" name="G3 (Bethesda)">
        <title>Genome assembly of Hibiscus sabdariffa L. provides insights into metabolisms of medicinal natural products.</title>
        <authorList>
            <person name="Kim T."/>
        </authorList>
    </citation>
    <scope>NUCLEOTIDE SEQUENCE [LARGE SCALE GENOMIC DNA]</scope>
    <source>
        <strain evidence="9">TK-2024</strain>
        <tissue evidence="9">Old leaves</tissue>
    </source>
</reference>
<dbReference type="PROSITE" id="PS51775">
    <property type="entry name" value="GTD_BINDING"/>
    <property type="match status" value="1"/>
</dbReference>
<evidence type="ECO:0000256" key="1">
    <source>
        <dbReference type="ARBA" id="ARBA00004167"/>
    </source>
</evidence>
<feature type="region of interest" description="Disordered" evidence="6">
    <location>
        <begin position="732"/>
        <end position="752"/>
    </location>
</feature>
<evidence type="ECO:0000256" key="2">
    <source>
        <dbReference type="ARBA" id="ARBA00022692"/>
    </source>
</evidence>
<feature type="region of interest" description="Disordered" evidence="6">
    <location>
        <begin position="771"/>
        <end position="817"/>
    </location>
</feature>
<feature type="compositionally biased region" description="Polar residues" evidence="6">
    <location>
        <begin position="800"/>
        <end position="811"/>
    </location>
</feature>
<feature type="domain" description="GTD-binding" evidence="8">
    <location>
        <begin position="567"/>
        <end position="665"/>
    </location>
</feature>
<evidence type="ECO:0000313" key="9">
    <source>
        <dbReference type="EMBL" id="KAK9002178.1"/>
    </source>
</evidence>
<dbReference type="InterPro" id="IPR039306">
    <property type="entry name" value="MYOB"/>
</dbReference>
<feature type="transmembrane region" description="Helical" evidence="7">
    <location>
        <begin position="20"/>
        <end position="44"/>
    </location>
</feature>
<dbReference type="PANTHER" id="PTHR31448:SF39">
    <property type="entry name" value="MYOSIN-BINDING PROTEIN 4-RELATED"/>
    <property type="match status" value="1"/>
</dbReference>
<dbReference type="InterPro" id="IPR007656">
    <property type="entry name" value="GTD-bd"/>
</dbReference>
<dbReference type="PANTHER" id="PTHR31448">
    <property type="entry name" value="MYOSIN-BINDING PROTEIN 2"/>
    <property type="match status" value="1"/>
</dbReference>
<evidence type="ECO:0000256" key="3">
    <source>
        <dbReference type="ARBA" id="ARBA00022989"/>
    </source>
</evidence>
<evidence type="ECO:0000259" key="8">
    <source>
        <dbReference type="PROSITE" id="PS51775"/>
    </source>
</evidence>
<dbReference type="Proteomes" id="UP001396334">
    <property type="component" value="Unassembled WGS sequence"/>
</dbReference>
<evidence type="ECO:0000256" key="6">
    <source>
        <dbReference type="SAM" id="MobiDB-lite"/>
    </source>
</evidence>
<accession>A0ABR2QNB1</accession>
<feature type="compositionally biased region" description="Basic and acidic residues" evidence="6">
    <location>
        <begin position="734"/>
        <end position="751"/>
    </location>
</feature>
<evidence type="ECO:0000256" key="4">
    <source>
        <dbReference type="ARBA" id="ARBA00023136"/>
    </source>
</evidence>
<gene>
    <name evidence="9" type="ORF">V6N11_024864</name>
</gene>
<dbReference type="EMBL" id="JBBPBN010000035">
    <property type="protein sequence ID" value="KAK9002178.1"/>
    <property type="molecule type" value="Genomic_DNA"/>
</dbReference>